<protein>
    <recommendedName>
        <fullName evidence="1">Cadherin domain-containing protein</fullName>
    </recommendedName>
</protein>
<comment type="caution">
    <text evidence="2">The sequence shown here is derived from an EMBL/GenBank/DDBJ whole genome shotgun (WGS) entry which is preliminary data.</text>
</comment>
<dbReference type="EMBL" id="JACADJ010000019">
    <property type="protein sequence ID" value="NWH04841.1"/>
    <property type="molecule type" value="Genomic_DNA"/>
</dbReference>
<name>A0A850T170_9BACT</name>
<dbReference type="GO" id="GO:0005509">
    <property type="term" value="F:calcium ion binding"/>
    <property type="evidence" value="ECO:0007669"/>
    <property type="project" value="InterPro"/>
</dbReference>
<evidence type="ECO:0000259" key="1">
    <source>
        <dbReference type="PROSITE" id="PS50268"/>
    </source>
</evidence>
<dbReference type="RefSeq" id="WP_178366298.1">
    <property type="nucleotide sequence ID" value="NZ_JACADJ010000019.1"/>
</dbReference>
<dbReference type="Pfam" id="PF17963">
    <property type="entry name" value="Big_9"/>
    <property type="match status" value="1"/>
</dbReference>
<gene>
    <name evidence="2" type="ORF">HXW94_07555</name>
</gene>
<dbReference type="InterPro" id="IPR013320">
    <property type="entry name" value="ConA-like_dom_sf"/>
</dbReference>
<sequence length="2200" mass="242060">MTDYDQNILKNVYNGYFDTIEQYIRYKQNIGNPYPDIDYDGLLNEKDDDPHNPYLPQYSILTVEKKGSGKGTITSDTGDINCTEDQNGASESFLNETTVTLTAQPSAGSLFWGWYGGGCSGTGTCEIVMTGPVNIEATFVDPDNQKAHTPVPADRAEDQSRYATDLDWDYVPLTTSYKVYFGTSSNLTESNLVSTQGWRGYNLPILEYDTTYYWRIDSKFGYEEEWITGDVWQFTTGEEQNYAPHVSRVSPDYSDYYVTGQTQLFTVKATDTNGNLSHVVWSAGDEEINDENKAEKSTSINIGIPNGGRVDCRDDDEDEVSINISINGDNDGNHMYVYATIYDTAGEKRQTKWVVNARLNKKPVLTAINPEPDEVQLLLGDASFEISVFDEDDNTKKLEWWLDGVLVESNSLGGGNPASTETYKPHFSLRAVKTLKAIAIDEDDNKTEMVWKLNIGADSDNNLPPSIDYLGLHSSSIPYQVFRAGRPYEFKLAASDPDGNLYKLRLELDGNVINERDFDPEIEKDIHSYLNFPQAGEYQLKGIAIDNNDVKTEQAISLKVEASDATKGTAPQLYEVHPAGSELYAGTSLNIIARIKDAELDQYKVEFFLDNKFLKEESIYGRNSEDFSIRDLPSSGTHTLKLVPVDVAGNRGTEITYTLNMGSSGSNAPKIIKVVPPENETVNIHTGEKAELYVFVEDIDGDLDRIEWNMAGVGDPEPEDDSNLSGRYEDQQQTIKPTRSGQVTATVFDKKGNKTTKTFDIQYGDSQSYAPVLLRPNFTDNQEFVRNEDFVFELSFDVFDRDGDLNLIQIFQNGIEIENLPIGGHEHAYDGTILTGCDYVENLDPPNIRGASYEYRVKVSDLAGNSVEKIFTIIQGPVNQSNHAPVVDTDINISTQQRGTTDFKVSVLDEENDAPVPTVPSMSHGGIVEYLGDYRFKYVPDSDFFGNETFEIHWDDGFGGTAVTRVNASVEKVVRPPQLSSTHETIRLSQGETYNLAAALAGMAESDEYETSALSFQVQEKTNIDIAGTNLNKNPLLVSFLSGFDSGQLKGVVKDPDGRESEPLHLEFILDSDGDGVLDLSDAFKFDKAASVDSDGDLHPDQWNPGMNHSDSTTGLKLDAFPDERGRWNYYGPVYGDPTAGNWYVYPASAKLGNIDLTTDDEIGIFDGNTLVGSVRFQAPLTSDNALSNPIAAWASLNDGNGYTPGNVYQFKLWKADEKREYTSFSIQFDDSNQDSYSGTAFPEGDAPYSIVHLKFNPFDTQLIDLPQHYKFISFNVNPDDSNLLQVFSGVLDSLIFIKDSKGNLIRKIGPNWNDNIGNFDPARGYLVKMLNPETIHVTGEKILPSMNIPLEPGYQFIPFLPEDPVDAELAFDGILENLNFAKDSKGNILRKIGPAWVNNIGDLNSGSGYLVKMNTADTLQYEPAVSPQFFTGSIARSAASTTASAHFGKVGGNPADPTWDIFLSPSTLDGNALDIGDEIAVFDGEKLVGSYVLTKPLTSDDTFFNSLKTWTTLNDGAGYGVGNPISFRLWDKSAGIEYTNFEVSFDESIEGAYSGNLFPGGDIPYSIATLNFIGEGASKDTDNDGVSDAQDQCPGTPAGTIVNSNGCGRIKGDVNGDGRVDLKDSILSLQVPSIRTSASGVFEQADVNEDNKISVPETVYSLQILSGAGKECADNDFPCPEVDLTSGLVVYYSFDGNTEDVSGNDLNATEYGNTSYSNGKSGQSISFDGNDAYLKTSTSNLLKINSTLSFTAWINLKDTGNRHALAAQGTSFDTTGNWEVYVQNDGTISLMKNNVPGAVANSSGKIVFDSWNHIAVTFSYGVVKFYINGALDSSKDLGVSSFNTTSDGIKIGEREYSDATDDTFGVLDELYFYNRVLSDLEITLLHNNQSSKWYKDVDEDSYSDGISKISNTKPSDDYYKSSELISIFGDLNDDDNSIFPGAPEICGDGIDQDCDGSDLACPDTESNDLVVHYPFDTDTDDASGNGNHATFQNGAVLSNGKAVFNGVNNAALSSDPISIDSNSLTIATKFQWDGGACTESHDRGDTANSNRCGIIGMSDDHYPNNQSCYSHGGRHWRLSVTPNDKSLNLFWHHDGCQSTGKNYVLLSGSVEPDVEYKVVVTMSNGQIKAYVNGTQVLSEIDMFPMSAFNQELEVGRQHRFYYSGTYPYNHIYNYFSGTIDDVRIYDRALEDSEIHTIWD</sequence>
<dbReference type="PANTHER" id="PTHR42535:SF2">
    <property type="entry name" value="CHROMOSOME UNDETERMINED SCAFFOLD_146, WHOLE GENOME SHOTGUN SEQUENCE"/>
    <property type="match status" value="1"/>
</dbReference>
<dbReference type="Pfam" id="PF13385">
    <property type="entry name" value="Laminin_G_3"/>
    <property type="match status" value="2"/>
</dbReference>
<dbReference type="Gene3D" id="1.10.1330.10">
    <property type="entry name" value="Dockerin domain"/>
    <property type="match status" value="1"/>
</dbReference>
<dbReference type="PANTHER" id="PTHR42535">
    <property type="entry name" value="OOKINETE PROTEIN, PUTATIVE-RELATED"/>
    <property type="match status" value="1"/>
</dbReference>
<dbReference type="InterPro" id="IPR021655">
    <property type="entry name" value="Put_metal-bd"/>
</dbReference>
<dbReference type="InterPro" id="IPR002126">
    <property type="entry name" value="Cadherin-like_dom"/>
</dbReference>
<reference evidence="2 3" key="1">
    <citation type="submission" date="2020-06" db="EMBL/GenBank/DDBJ databases">
        <title>High-quality draft genome of sulfate reducer Desulfobacter latus type strain AcrS2 isolated from marine sediment.</title>
        <authorList>
            <person name="Hoppe M."/>
            <person name="Larsen C.K."/>
            <person name="Marshall I.P.G."/>
            <person name="Schramm A."/>
            <person name="Marietou A.G."/>
        </authorList>
    </citation>
    <scope>NUCLEOTIDE SEQUENCE [LARGE SCALE GENOMIC DNA]</scope>
    <source>
        <strain evidence="2 3">AcRS2</strain>
    </source>
</reference>
<dbReference type="SUPFAM" id="SSF103647">
    <property type="entry name" value="TSP type-3 repeat"/>
    <property type="match status" value="1"/>
</dbReference>
<dbReference type="Proteomes" id="UP000553343">
    <property type="component" value="Unassembled WGS sequence"/>
</dbReference>
<accession>A0A850T170</accession>
<evidence type="ECO:0000313" key="2">
    <source>
        <dbReference type="EMBL" id="NWH04841.1"/>
    </source>
</evidence>
<dbReference type="SUPFAM" id="SSF49899">
    <property type="entry name" value="Concanavalin A-like lectins/glucanases"/>
    <property type="match status" value="2"/>
</dbReference>
<dbReference type="InterPro" id="IPR028974">
    <property type="entry name" value="TSP_type-3_rpt"/>
</dbReference>
<dbReference type="GO" id="GO:0016020">
    <property type="term" value="C:membrane"/>
    <property type="evidence" value="ECO:0007669"/>
    <property type="project" value="InterPro"/>
</dbReference>
<dbReference type="Gene3D" id="2.60.40.10">
    <property type="entry name" value="Immunoglobulins"/>
    <property type="match status" value="1"/>
</dbReference>
<dbReference type="Pfam" id="PF11617">
    <property type="entry name" value="Cu-binding_MopE"/>
    <property type="match status" value="1"/>
</dbReference>
<organism evidence="2 3">
    <name type="scientific">Desulfobacter latus</name>
    <dbReference type="NCBI Taxonomy" id="2292"/>
    <lineage>
        <taxon>Bacteria</taxon>
        <taxon>Pseudomonadati</taxon>
        <taxon>Thermodesulfobacteriota</taxon>
        <taxon>Desulfobacteria</taxon>
        <taxon>Desulfobacterales</taxon>
        <taxon>Desulfobacteraceae</taxon>
        <taxon>Desulfobacter</taxon>
    </lineage>
</organism>
<evidence type="ECO:0000313" key="3">
    <source>
        <dbReference type="Proteomes" id="UP000553343"/>
    </source>
</evidence>
<dbReference type="GO" id="GO:0000272">
    <property type="term" value="P:polysaccharide catabolic process"/>
    <property type="evidence" value="ECO:0007669"/>
    <property type="project" value="InterPro"/>
</dbReference>
<dbReference type="Gene3D" id="2.60.120.200">
    <property type="match status" value="2"/>
</dbReference>
<keyword evidence="3" id="KW-1185">Reference proteome</keyword>
<feature type="domain" description="Cadherin" evidence="1">
    <location>
        <begin position="432"/>
        <end position="573"/>
    </location>
</feature>
<dbReference type="PROSITE" id="PS50268">
    <property type="entry name" value="CADHERIN_2"/>
    <property type="match status" value="1"/>
</dbReference>
<dbReference type="InterPro" id="IPR013783">
    <property type="entry name" value="Ig-like_fold"/>
</dbReference>
<dbReference type="InterPro" id="IPR036439">
    <property type="entry name" value="Dockerin_dom_sf"/>
</dbReference>
<proteinExistence type="predicted"/>
<dbReference type="GO" id="GO:0007156">
    <property type="term" value="P:homophilic cell adhesion via plasma membrane adhesion molecules"/>
    <property type="evidence" value="ECO:0007669"/>
    <property type="project" value="InterPro"/>
</dbReference>